<dbReference type="EMBL" id="LFYR01001430">
    <property type="protein sequence ID" value="KMZ61844.1"/>
    <property type="molecule type" value="Genomic_DNA"/>
</dbReference>
<keyword evidence="8 10" id="KW-0472">Membrane</keyword>
<dbReference type="STRING" id="29655.A0A0K9NYM6"/>
<evidence type="ECO:0000256" key="3">
    <source>
        <dbReference type="ARBA" id="ARBA00022692"/>
    </source>
</evidence>
<feature type="region of interest" description="Disordered" evidence="9">
    <location>
        <begin position="851"/>
        <end position="877"/>
    </location>
</feature>
<dbReference type="AlphaFoldDB" id="A0A0K9NYM6"/>
<dbReference type="OrthoDB" id="26740at2759"/>
<dbReference type="GO" id="GO:0005783">
    <property type="term" value="C:endoplasmic reticulum"/>
    <property type="evidence" value="ECO:0000318"/>
    <property type="project" value="GO_Central"/>
</dbReference>
<name>A0A0K9NYM6_ZOSMR</name>
<evidence type="ECO:0000313" key="13">
    <source>
        <dbReference type="Proteomes" id="UP000036987"/>
    </source>
</evidence>
<dbReference type="GO" id="GO:0006869">
    <property type="term" value="P:lipid transport"/>
    <property type="evidence" value="ECO:0007669"/>
    <property type="project" value="UniProtKB-KW"/>
</dbReference>
<dbReference type="PANTHER" id="PTHR13466:SF0">
    <property type="entry name" value="SMP-LTD DOMAIN-CONTAINING PROTEIN"/>
    <property type="match status" value="1"/>
</dbReference>
<keyword evidence="3 10" id="KW-0812">Transmembrane</keyword>
<evidence type="ECO:0000256" key="8">
    <source>
        <dbReference type="ARBA" id="ARBA00023136"/>
    </source>
</evidence>
<protein>
    <recommendedName>
        <fullName evidence="11">SMP-LTD domain-containing protein</fullName>
    </recommendedName>
</protein>
<dbReference type="InterPro" id="IPR057080">
    <property type="entry name" value="PH_SMPa"/>
</dbReference>
<keyword evidence="5 10" id="KW-1133">Transmembrane helix</keyword>
<gene>
    <name evidence="12" type="ORF">ZOSMA_4G01330</name>
</gene>
<evidence type="ECO:0000256" key="10">
    <source>
        <dbReference type="SAM" id="Phobius"/>
    </source>
</evidence>
<dbReference type="GO" id="GO:0005789">
    <property type="term" value="C:endoplasmic reticulum membrane"/>
    <property type="evidence" value="ECO:0007669"/>
    <property type="project" value="UniProtKB-SubCell"/>
</dbReference>
<dbReference type="GO" id="GO:0008289">
    <property type="term" value="F:lipid binding"/>
    <property type="evidence" value="ECO:0000318"/>
    <property type="project" value="GO_Central"/>
</dbReference>
<feature type="compositionally biased region" description="Basic and acidic residues" evidence="9">
    <location>
        <begin position="865"/>
        <end position="877"/>
    </location>
</feature>
<accession>A0A0K9NYM6</accession>
<feature type="compositionally biased region" description="Polar residues" evidence="9">
    <location>
        <begin position="851"/>
        <end position="863"/>
    </location>
</feature>
<dbReference type="OMA" id="EMMVLPN"/>
<evidence type="ECO:0000256" key="1">
    <source>
        <dbReference type="ARBA" id="ARBA00004586"/>
    </source>
</evidence>
<feature type="region of interest" description="Disordered" evidence="9">
    <location>
        <begin position="261"/>
        <end position="326"/>
    </location>
</feature>
<proteinExistence type="predicted"/>
<feature type="compositionally biased region" description="Polar residues" evidence="9">
    <location>
        <begin position="308"/>
        <end position="326"/>
    </location>
</feature>
<feature type="compositionally biased region" description="Basic and acidic residues" evidence="9">
    <location>
        <begin position="269"/>
        <end position="283"/>
    </location>
</feature>
<evidence type="ECO:0000256" key="5">
    <source>
        <dbReference type="ARBA" id="ARBA00022989"/>
    </source>
</evidence>
<keyword evidence="6" id="KW-0445">Lipid transport</keyword>
<keyword evidence="4" id="KW-0256">Endoplasmic reticulum</keyword>
<comment type="subcellular location">
    <subcellularLocation>
        <location evidence="1">Endoplasmic reticulum membrane</location>
    </subcellularLocation>
</comment>
<feature type="transmembrane region" description="Helical" evidence="10">
    <location>
        <begin position="6"/>
        <end position="28"/>
    </location>
</feature>
<evidence type="ECO:0000256" key="4">
    <source>
        <dbReference type="ARBA" id="ARBA00022824"/>
    </source>
</evidence>
<evidence type="ECO:0000256" key="6">
    <source>
        <dbReference type="ARBA" id="ARBA00023055"/>
    </source>
</evidence>
<dbReference type="CDD" id="cd21675">
    <property type="entry name" value="SMP_TEX2"/>
    <property type="match status" value="1"/>
</dbReference>
<dbReference type="PROSITE" id="PS51847">
    <property type="entry name" value="SMP"/>
    <property type="match status" value="1"/>
</dbReference>
<dbReference type="InterPro" id="IPR031468">
    <property type="entry name" value="SMP_LBD"/>
</dbReference>
<dbReference type="PANTHER" id="PTHR13466">
    <property type="entry name" value="TEX2 PROTEIN-RELATED"/>
    <property type="match status" value="1"/>
</dbReference>
<organism evidence="12 13">
    <name type="scientific">Zostera marina</name>
    <name type="common">Eelgrass</name>
    <dbReference type="NCBI Taxonomy" id="29655"/>
    <lineage>
        <taxon>Eukaryota</taxon>
        <taxon>Viridiplantae</taxon>
        <taxon>Streptophyta</taxon>
        <taxon>Embryophyta</taxon>
        <taxon>Tracheophyta</taxon>
        <taxon>Spermatophyta</taxon>
        <taxon>Magnoliopsida</taxon>
        <taxon>Liliopsida</taxon>
        <taxon>Zosteraceae</taxon>
        <taxon>Zostera</taxon>
    </lineage>
</organism>
<feature type="domain" description="SMP-LTD" evidence="11">
    <location>
        <begin position="360"/>
        <end position="620"/>
    </location>
</feature>
<evidence type="ECO:0000256" key="2">
    <source>
        <dbReference type="ARBA" id="ARBA00022448"/>
    </source>
</evidence>
<dbReference type="Proteomes" id="UP000036987">
    <property type="component" value="Unassembled WGS sequence"/>
</dbReference>
<evidence type="ECO:0000313" key="12">
    <source>
        <dbReference type="EMBL" id="KMZ61844.1"/>
    </source>
</evidence>
<comment type="caution">
    <text evidence="12">The sequence shown here is derived from an EMBL/GenBank/DDBJ whole genome shotgun (WGS) entry which is preliminary data.</text>
</comment>
<evidence type="ECO:0000256" key="9">
    <source>
        <dbReference type="SAM" id="MobiDB-lite"/>
    </source>
</evidence>
<reference evidence="13" key="1">
    <citation type="journal article" date="2016" name="Nature">
        <title>The genome of the seagrass Zostera marina reveals angiosperm adaptation to the sea.</title>
        <authorList>
            <person name="Olsen J.L."/>
            <person name="Rouze P."/>
            <person name="Verhelst B."/>
            <person name="Lin Y.-C."/>
            <person name="Bayer T."/>
            <person name="Collen J."/>
            <person name="Dattolo E."/>
            <person name="De Paoli E."/>
            <person name="Dittami S."/>
            <person name="Maumus F."/>
            <person name="Michel G."/>
            <person name="Kersting A."/>
            <person name="Lauritano C."/>
            <person name="Lohaus R."/>
            <person name="Toepel M."/>
            <person name="Tonon T."/>
            <person name="Vanneste K."/>
            <person name="Amirebrahimi M."/>
            <person name="Brakel J."/>
            <person name="Bostroem C."/>
            <person name="Chovatia M."/>
            <person name="Grimwood J."/>
            <person name="Jenkins J.W."/>
            <person name="Jueterbock A."/>
            <person name="Mraz A."/>
            <person name="Stam W.T."/>
            <person name="Tice H."/>
            <person name="Bornberg-Bauer E."/>
            <person name="Green P.J."/>
            <person name="Pearson G.A."/>
            <person name="Procaccini G."/>
            <person name="Duarte C.M."/>
            <person name="Schmutz J."/>
            <person name="Reusch T.B.H."/>
            <person name="Van de Peer Y."/>
        </authorList>
    </citation>
    <scope>NUCLEOTIDE SEQUENCE [LARGE SCALE GENOMIC DNA]</scope>
    <source>
        <strain evidence="13">cv. Finnish</strain>
    </source>
</reference>
<keyword evidence="7" id="KW-0446">Lipid-binding</keyword>
<dbReference type="Pfam" id="PF23065">
    <property type="entry name" value="PH_SMPa"/>
    <property type="match status" value="1"/>
</dbReference>
<keyword evidence="2" id="KW-0813">Transport</keyword>
<sequence>MDFSVVFGFLLGVATMLVAEGIVLYWILQKLTRTSKAKKMPVDSSGCDLNVEQRPIVFPYEKQGSIWILETDKLVTQQNTSQIKGTKEQKIKKDTIEVSPIKKHGKIIQHNLILTDPDGSYTTIQLLDCKVESVSASTLPSRKWVKKYPIRVQSLEKNIYNGSKFCYLYFETSWEKEAWCKALRLASYSTKEKINWYAGLSEEFHCYLASLSTVYPLLFKPSAVTSDFQTINTTDKVTDGNPSKFRYFFKKFAKKASKSSSEQKYLSSHKGEKKISEKNLQDHRARRPHHPTKSSSAEKSSSEDPLQPNFSTKNPPVEKSSSQEPAQLNSTFTNLESHSVHSLGDVSNKKSASESDQGAVFLNLLFSRLFFDIKRSMAIDNFIKERIQRILSHTRTPSYIGAITCMGIDLGNRPPYLRSIKALPIDMNEGWAVDVEIEYSGHFLIEIETRLDVRESEMQSSIVSRSNELGLGGDDTSDIIKESLNDYNQQFNSSSDSEGVDGPDDENKLDIMKQPKSVSFASRWRTVLKNVADHVSQVPLSLEVKVASLKGTIRLQIKPPPSDNMWIGFTTMPEIDFNLNSFIGDHKIASTHVAILISNRLKAAIRDTLVLPNCESVRFPFMVAETNDWIPRSAGPFVWVRQESGESSQKNASKSQSIDSKEICKSFQRSITTPVKIVESKENDGIRNATSLPPTLRESVSQFSSVMKSTSESSAEESRPIIEEVSMRKCSTSEDLGKLSMTNDEIHKTSSMSTVESLLLTTTSTDHLTVNSNEEDTKAKKMGKKERIKDFGKKMTEKFDEKIRHIEEKKRQIVENISNDAIQTLSFSKAEITITDNIQKPLLSNADNIEFQDNNSDSSTNSPEYEIKAKKTGREKIRDLRKKMSEKLEEKKKHIVVKMKEN</sequence>
<keyword evidence="13" id="KW-1185">Reference proteome</keyword>
<evidence type="ECO:0000259" key="11">
    <source>
        <dbReference type="PROSITE" id="PS51847"/>
    </source>
</evidence>
<evidence type="ECO:0000256" key="7">
    <source>
        <dbReference type="ARBA" id="ARBA00023121"/>
    </source>
</evidence>